<dbReference type="Proteomes" id="UP001207468">
    <property type="component" value="Unassembled WGS sequence"/>
</dbReference>
<comment type="caution">
    <text evidence="1">The sequence shown here is derived from an EMBL/GenBank/DDBJ whole genome shotgun (WGS) entry which is preliminary data.</text>
</comment>
<sequence>MSLLGRLRDPLSLDLKSQFLAFTSNFPEWSSHSQSNPVDASPGEILSLASRFLLLPSCTSAVAETFRPLLLDLSTHRNLPVTFFPPSFEIHVPKSGPLSAIFTCGSPETAPPSRLQRVLLAYYRILMANPELPSSLNWPLEPLSRLFWTPHPDLGVRYLAIRCYAMQSGMGMAERETLENNLIGPMACTECPLEFGIDLRGRVNVIDGWLLPVIEAQRIHESRNAIAADTRDFSMGQGYNHSRPSDLRRVPPRVISVHGVLMFRPHMVDTIPSDPISSHQHYSQCVADPSIICTFEWKEGVLARAMRTGRWVVLQDADKGSTEVLGSLKALVESMCIGKWIGGRAKLAIPGRGELFPKLLGPATLGIVMLWDAMKAVGSTTTDREIGIRDLRKYCSRLEALLPSSYHPVDPVTSLTESGDAGVLVSVFPNPTLREEMFLEARDVFFGAGSLTTASRTRTTVIASIVAKHLGLTQERCDWLLFQHGSEVVNEVDSNGHTVGLRLGHIRLLARTTSDIMPPQTRPFVIHRPAATLMTRIATCVSMVEPILLTGETGTGKTSIITHLASLLHHPLISVNLSQQTESSDLLGSFKPIDARVPGSELQLQFLDLFRSTFSQKKNVKFEASTWKAVKEGKWKRAVGLWKESRRLAKDRIRSKLSEASNRPDNHEVPDSGAPRKRRRTEEAHFQESERNWSAFERDVQQFEAQYITKKGQFALGFVEGPLVRALRSGDWARWNQSPGIPTFGIFACMNPATDAGKKDLPPSVRSYFTEFEVPPPDADRETFDKAAIMDVAEFYTAVKALVASTRIADGSNRRPHFSMRTLARSLTFATEYARTFGLRRSLWEGCLMAFTMTLDVPSAELVTNLAQKHILNGIRNVRLLLAKEPAPPQSRPLEDFIKFGPFYLEKGDLHELPTDDYIMTPSVEGKLIDLARIISTRMFPVLIEGPTSSGKTSAIEFLARRTGHRFVRINNHEHTDIQEYLGTYISDPVSGKLVFQDGLLVQALRRGDWMVLDELNLAPTDVLEALNRLLDDNRELFVPETQEVIKPHPHFILFATQNPPGLYAGRKVLSRAFRGRFLEVHFDDVPQGELETILCQRCRIAPSYAQRIVAVFRELQKRRQISRVFESKQGFATLRDLFRWAGRDAVGYQELAENGYMLLAERARREDDRAVVKSVIESIMKVRIDEATLYSFDRFGNDLRGFLGFDVPSLPNIVWTKAMQRIFVLVGRAMRFKEPVLLVGETGSGKTSADLIGGLRPIRNKAAAEAETFDQVSSLLLQCGISGVPNNVSSLLSAIDQLEVSQLVDSNKVQEVRMKLQPDDSVLERLNSVLEPARIIVLAEKGGDTTEGSVVEASPCFRLIATMNPGGDYGKKELVTSSTQQPYTPLILDFIEWLSHRVSEPSLFGLRDIIAWITFSNSILDNTTTKAISDNEIFGSLPAISGYSMLALRKLKADAVLKLQEMVPINPEGSSSAIPATMGARRPVPHTYDIQAPTTRDNAMRVVRASQITKPILLEGSPGVGKTSLITYTCQYLADLFGADLPVDGGRPGEFAWKEADFLKAMQEGHWVLLDEMNLAPQSVLEGLNAVLDHRGAVYVPELGQTFSRHPSFRIFAAQNPIHQGGGRKGLPKSFVNRFTKVFVDPLTPADLLQISKHMFPNYSEDWLQRMIVYNSRLEEEISIKHSFGRNGSPWEFNLRDIFRDFLSDAPHPSISSSSARIGHFIVDRKSSFQSSSRPGVILQAHLPSLEAMGVALQQGWLVIISGPPNSGKTSLVRVMAELGGNPLQEISINHATDTTDILGSYEQVDSNFRALSLVRRTLLLSKSVWRTPGGSKSHTLLNLGPLRTAIIDPPPIELLPDLLRTALNTLDGLVDLSDHWVQEKIELQEGLRAELAAPKMAGQFTWVDGPLVSALKEGQWLLLDDANLCVLTLNERGLVDGTTPSYCPSPKLSIDHGNAQSWIEISLSPPRNQEDMRRLQAFHFLPPIQYHSDAGYVSPLEFEAMRRCLQSTSSTANPITWPPATAIVDDLSASAVVDRASLILPRDVSTLQPPSLAVLRFFPRGGPIWPRLEQSLQSIWPATSVFRLTEPMDLFMKSMTAALPLSESDYLVAQNTMLRIYELFVRTTCRDFETSSLLSNGSEDSSTGDPSHTILTCIEAFTTVTGLHGADLLRETPKYFTRELSQSQAEMQLIIDLLKYTTFLLSQSCGALDFSLLQAVTSWIREDLRLAPVHLPNISRSAEHLSRAVASSSGFGLNDIWLSWMNATSPRYYMLELEQVISDADDSGDGHKIRSQLLEHISRRYLQTKTNPFANLYVSASTDPEQSISFDTIPRIEAPKTDKISVIKELGILTHIPDGDSLARFIPYRHATWAAQSGEPSKAGIILSAFGSWLQSLWDHGDPSGPSILLQPTELSTTIQACDLYGVTLQSVSNYQKVLEQHSRLFIVTGIRDSNRIEDITALLRKTLLLLVSSFHQSFDDSTLKDLQGASCSSPSLPALQHLLRRSSHSWLALSIDRLFSGPVAHIGRDESRSMAIRNLGLGWISLSRFFMDLYIPDTPTDPAISHSSRSEFWSAELVSLSQELDLEVNLERRISGNTTNGITNYLDEQIRNVREHLNKLPHIPRAAGRDISRLREFWSEISQFMLKVISESRVNHLVDAFHTNSPGALASEHVIQDSVARFYQRMEGVYPEFDDIIQPLRSALLYFRFGLRLVAHASACREAAAIERLSHAFVAFPSVGGATSLIAADIRGDFRAVEQSPFESILVVLTAVAFEVELGIGMQSRIAAIENVYERAVRLWLIDQKKKEETDIASQSLYRTNRIAHDSKKESELEEEDFLVIFPDYEALFDADQIKESGRDHIARRVLPSDGSSPFLQLAYANFTVLMTQELRGPYNFYLDTHVPEIRRASTLVESLKHGLDALIQDWPDQMVLHHLRDRCIQILSLSAQSPVAKVLSFLEQLLLQTDDWEMYASQETTLKKHRSAITELIISWRRLELSSWPGLLRTQASTFEEGVSEWWFRLYNAIVRSPLEFVDRSPADSLDDYLDQLVPLLDGFLKLSPLGQFSLRLDLLRSFGPLLRYLTLTKSEREIEPLRRVQFIVHSTQAYYAQFVSSITSSLASQERAISADIQGFIKVASWKDANVQALKASAKRTHHRLYKVIRKYRDILRQPVKDLLRLDQVIDTETLADPSLSQPLPNTSEIDDGGLHTYMTLVDGPIHLQDLSRTYRKFDSLITSRIDVFIRSRPSHDLDHLTEHIISTAKELASVVLPSGATAERREKLWKTLLVRKRKAWSDSAKEFKRIGLATNIPSTVLLRQRNDLWLREQPSLNIESDTFEGVRNTDKYFVRLQGMLPKLRATLVEHHGDISTQELQRSIMLLESALSTSLICRTKSVYLESTILLLMRLFYQRLASYLNEYAKLKRVSQRLSSIHGSSGISAWGLTASDPVLNAEETVTRMCHAISETIHKIEEFGDLPGTSPAPASFIEGLQTLLSSTQGCQKVLRSIWTKLNETKTPVLLRGSSHTFQSNDARVELLLADEHDNLCMTQCHISKAQNLLLQWERSHPQYRLIISPLRDWLASQMSFIPCSNQQSSPSDHSSDQAIEALLVSIQSILSVIPPEDQFQIPNQDNYIKDTSYFLIRIGDLLRVDSKVALIDSLVERLAGGTLEEIKNSASRLGPIHPTIYASRRGTTYLHGKMANNGFCKPHDVEEQGDGGTEVESGDGGVGFGEGGGNENVSKEIEDESQVEGLREEGAESDRRRDEGKEDDDDAIEVGEDFQGELEDIPERGSDEERSPDDDEASPEEALGELDAGDPDIVDEKLWGDETGPRDDGKQRKGDKDYSTKPCADSEVVAKENELLEDDYTSQEKNRDETRDEGNDAESKDEAGPADEVDEDKGKIRLERMEHLWMTFCKISNTLDLPDGLEMKDDPMQQDTGEEVGDDRIGDDADLATNSPQGDDDTQLEPSPEEYQPIDEDDRWGAPKWPESRRRRDGPWVTGSCNPIYEQGEKLAAKLFQIVLLTPTLANTLRRTRQGVLEARMHPVLVRRLGITANSALDEQLERTSTEKGTGSAANVNAETGMMPSRENVPQHVTHGHQRRLGDASEDTIRHSDDILESDHTPAEQAAAGAETSQLEYLHEDDADHNMQALGPAGAEEVAKLSELRLIDDDPNGSNNVNQMDIDDQERHAPEFELLPPSLPPSEFPERGGRQDASRAIPPNEADYVELTLRQWQADGQPSEGAETLWRLICHTPLCEQLRLILEPTLATRLKGDYRSGKRLNMKKIIPYIASDYTKDKIWLRRTRPSQREYQVFLVLDDSRSMAESHSIHLAFETLALVSRALSRLEVGDIGIAKFGETVDVLHGFDNETLTDQAATQVIILEAARESRSAKSSSAGDLWQLEIIISDGLCQNHEELRAALRRAREQRVMMVFIIIDSLHSNAHIVGSEGSGTGTSQNSILSMQQVAYKNVEGRMELQMQRYLDTFPFDYYLVLRDVEALPEVLSGTIKQFFERISDVPPRDNYCLVAGSVLIRPATNTKPSCTMVLPLKLPLSSEEDIDIHTSSPLEERKGLLSGVEALSISEDERPRALPLYSRRPLSSFGPARIMLVISTLLGLVFGVSYWVFAPPCPSKALHFNGNSLRSNGTHQFKRTVVLVSIDGLRYSAFYAHQLLFADDISHRADYLDRGLTPHLLDISKKGLRAKFMKPIFPTLTFPTGLYAESHGIVANNFWDVETDSEFYYANVSCTSQPHWWNGEPMWETAGRAGLITANLMWPGPPQTLSGASPTYFVPWRDKVSLDVKLAQILEWIDLPLSKRPQLILGMARNLTDIVDVVFVSDHGMTDTSHPELVYIDEILGEEGWRAIEHEDAKDLGWPSMGFHFNPSANISHYLDVLLAAAADNSEKFSVYTPQTMPERYHFARCTRIAPIYVVPNMGYVLTKGKEGDNHGYDNNESTMHAIFVAHGPFSAVTKAVHHSRSNSRRRNWLSNPNNGWHSTSEGTYVMKGFDNVEVYNLVMKLLGTEALAAKTNGTTGFWDKYLLNRPLQDVSSGHTSSGRVPIHTDDDTLM</sequence>
<dbReference type="EMBL" id="JAGFNK010000077">
    <property type="protein sequence ID" value="KAI9508874.1"/>
    <property type="molecule type" value="Genomic_DNA"/>
</dbReference>
<accession>A0ACC0UCR8</accession>
<evidence type="ECO:0000313" key="1">
    <source>
        <dbReference type="EMBL" id="KAI9508874.1"/>
    </source>
</evidence>
<name>A0ACC0UCR8_9AGAM</name>
<keyword evidence="2" id="KW-1185">Reference proteome</keyword>
<gene>
    <name evidence="1" type="ORF">F5148DRAFT_1148707</name>
</gene>
<organism evidence="1 2">
    <name type="scientific">Russula earlei</name>
    <dbReference type="NCBI Taxonomy" id="71964"/>
    <lineage>
        <taxon>Eukaryota</taxon>
        <taxon>Fungi</taxon>
        <taxon>Dikarya</taxon>
        <taxon>Basidiomycota</taxon>
        <taxon>Agaricomycotina</taxon>
        <taxon>Agaricomycetes</taxon>
        <taxon>Russulales</taxon>
        <taxon>Russulaceae</taxon>
        <taxon>Russula</taxon>
    </lineage>
</organism>
<protein>
    <submittedName>
        <fullName evidence="1">Midasin nuclear AAA ATPase</fullName>
    </submittedName>
</protein>
<proteinExistence type="predicted"/>
<evidence type="ECO:0000313" key="2">
    <source>
        <dbReference type="Proteomes" id="UP001207468"/>
    </source>
</evidence>
<reference evidence="1" key="1">
    <citation type="submission" date="2021-03" db="EMBL/GenBank/DDBJ databases">
        <title>Evolutionary priming and transition to the ectomycorrhizal habit in an iconic lineage of mushroom-forming fungi: is preadaptation a requirement?</title>
        <authorList>
            <consortium name="DOE Joint Genome Institute"/>
            <person name="Looney B.P."/>
            <person name="Miyauchi S."/>
            <person name="Morin E."/>
            <person name="Drula E."/>
            <person name="Courty P.E."/>
            <person name="Chicoki N."/>
            <person name="Fauchery L."/>
            <person name="Kohler A."/>
            <person name="Kuo A."/>
            <person name="LaButti K."/>
            <person name="Pangilinan J."/>
            <person name="Lipzen A."/>
            <person name="Riley R."/>
            <person name="Andreopoulos W."/>
            <person name="He G."/>
            <person name="Johnson J."/>
            <person name="Barry K.W."/>
            <person name="Grigoriev I.V."/>
            <person name="Nagy L."/>
            <person name="Hibbett D."/>
            <person name="Henrissat B."/>
            <person name="Matheny P.B."/>
            <person name="Labbe J."/>
            <person name="Martin A.F."/>
        </authorList>
    </citation>
    <scope>NUCLEOTIDE SEQUENCE</scope>
    <source>
        <strain evidence="1">BPL698</strain>
    </source>
</reference>